<evidence type="ECO:0000313" key="2">
    <source>
        <dbReference type="Proteomes" id="UP000653565"/>
    </source>
</evidence>
<gene>
    <name evidence="1" type="ORF">CNMCM6805_010126</name>
</gene>
<reference evidence="1" key="2">
    <citation type="submission" date="2020-04" db="EMBL/GenBank/DDBJ databases">
        <authorList>
            <person name="Santos R.A.C."/>
            <person name="Steenwyk J.L."/>
            <person name="Rivero-Menendez O."/>
            <person name="Mead M.E."/>
            <person name="Silva L.P."/>
            <person name="Bastos R.W."/>
            <person name="Alastruey-Izquierdo A."/>
            <person name="Goldman G.H."/>
            <person name="Rokas A."/>
        </authorList>
    </citation>
    <scope>NUCLEOTIDE SEQUENCE</scope>
    <source>
        <strain evidence="1">CNM-CM6805</strain>
    </source>
</reference>
<accession>A0A8H4EEJ7</accession>
<protein>
    <submittedName>
        <fullName evidence="1">Uncharacterized protein</fullName>
    </submittedName>
</protein>
<sequence length="202" mass="22331">MHSTSISEGASSGRSPLQIHIDELSSLPLHDIIQSLARLLPELTTSITPTGERLVTHPTYEGTGKLDDLGVLYLRAADRCTRERASFKTRLLHVSLDSMIEALYASSQEQLHKGLEDGTVHLPPSLDEGCACCNGEPFAVILSGFHEGNALFFWEDEYKAFWGEEESRGGRYGHGETWTSASREQVERAMAREEANVIPSML</sequence>
<dbReference type="AlphaFoldDB" id="A0A8H4EEJ7"/>
<reference evidence="1" key="1">
    <citation type="journal article" date="2020" name="bioRxiv">
        <title>Genomic and phenotypic heterogeneity of clinical isolates of the human pathogens Aspergillus fumigatus, Aspergillus lentulus and Aspergillus fumigatiaffinis.</title>
        <authorList>
            <person name="dos Santos R.A.C."/>
            <person name="Steenwyk J.L."/>
            <person name="Rivero-Menendez O."/>
            <person name="Mead M.E."/>
            <person name="Silva L.P."/>
            <person name="Bastos R.W."/>
            <person name="Alastruey-Izquierdo A."/>
            <person name="Goldman G.H."/>
            <person name="Rokas A."/>
        </authorList>
    </citation>
    <scope>NUCLEOTIDE SEQUENCE</scope>
    <source>
        <strain evidence="1">CNM-CM6805</strain>
    </source>
</reference>
<keyword evidence="2" id="KW-1185">Reference proteome</keyword>
<dbReference type="EMBL" id="JAAAPX010000094">
    <property type="protein sequence ID" value="KAF4232177.1"/>
    <property type="molecule type" value="Genomic_DNA"/>
</dbReference>
<evidence type="ECO:0000313" key="1">
    <source>
        <dbReference type="EMBL" id="KAF4232177.1"/>
    </source>
</evidence>
<dbReference type="OrthoDB" id="4475425at2759"/>
<proteinExistence type="predicted"/>
<comment type="caution">
    <text evidence="1">The sequence shown here is derived from an EMBL/GenBank/DDBJ whole genome shotgun (WGS) entry which is preliminary data.</text>
</comment>
<dbReference type="Proteomes" id="UP000653565">
    <property type="component" value="Unassembled WGS sequence"/>
</dbReference>
<name>A0A8H4EEJ7_9EURO</name>
<organism evidence="1 2">
    <name type="scientific">Aspergillus fumigatiaffinis</name>
    <dbReference type="NCBI Taxonomy" id="340414"/>
    <lineage>
        <taxon>Eukaryota</taxon>
        <taxon>Fungi</taxon>
        <taxon>Dikarya</taxon>
        <taxon>Ascomycota</taxon>
        <taxon>Pezizomycotina</taxon>
        <taxon>Eurotiomycetes</taxon>
        <taxon>Eurotiomycetidae</taxon>
        <taxon>Eurotiales</taxon>
        <taxon>Aspergillaceae</taxon>
        <taxon>Aspergillus</taxon>
        <taxon>Aspergillus subgen. Fumigati</taxon>
    </lineage>
</organism>